<dbReference type="Proteomes" id="UP001396334">
    <property type="component" value="Unassembled WGS sequence"/>
</dbReference>
<name>A0ABR2NX75_9ROSI</name>
<reference evidence="1 2" key="1">
    <citation type="journal article" date="2024" name="G3 (Bethesda)">
        <title>Genome assembly of Hibiscus sabdariffa L. provides insights into metabolisms of medicinal natural products.</title>
        <authorList>
            <person name="Kim T."/>
        </authorList>
    </citation>
    <scope>NUCLEOTIDE SEQUENCE [LARGE SCALE GENOMIC DNA]</scope>
    <source>
        <strain evidence="1">TK-2024</strain>
        <tissue evidence="1">Old leaves</tissue>
    </source>
</reference>
<comment type="caution">
    <text evidence="1">The sequence shown here is derived from an EMBL/GenBank/DDBJ whole genome shotgun (WGS) entry which is preliminary data.</text>
</comment>
<gene>
    <name evidence="1" type="ORF">V6N11_063180</name>
</gene>
<protein>
    <submittedName>
        <fullName evidence="1">Uncharacterized protein</fullName>
    </submittedName>
</protein>
<accession>A0ABR2NX75</accession>
<proteinExistence type="predicted"/>
<keyword evidence="2" id="KW-1185">Reference proteome</keyword>
<sequence length="120" mass="12965">MVFEIGVVELAFADNSNAVEGKNDYTYKEYGEDVKELESVTYTTMEKDKNMEETFKEGCDGVEGRRSVGEVIKDDDSSKAGGLAQVETGEKVTIIAVGLADYVGDPNLDGLVGLDVQDAK</sequence>
<organism evidence="1 2">
    <name type="scientific">Hibiscus sabdariffa</name>
    <name type="common">roselle</name>
    <dbReference type="NCBI Taxonomy" id="183260"/>
    <lineage>
        <taxon>Eukaryota</taxon>
        <taxon>Viridiplantae</taxon>
        <taxon>Streptophyta</taxon>
        <taxon>Embryophyta</taxon>
        <taxon>Tracheophyta</taxon>
        <taxon>Spermatophyta</taxon>
        <taxon>Magnoliopsida</taxon>
        <taxon>eudicotyledons</taxon>
        <taxon>Gunneridae</taxon>
        <taxon>Pentapetalae</taxon>
        <taxon>rosids</taxon>
        <taxon>malvids</taxon>
        <taxon>Malvales</taxon>
        <taxon>Malvaceae</taxon>
        <taxon>Malvoideae</taxon>
        <taxon>Hibiscus</taxon>
    </lineage>
</organism>
<dbReference type="EMBL" id="JBBPBN010000093">
    <property type="protein sequence ID" value="KAK8980580.1"/>
    <property type="molecule type" value="Genomic_DNA"/>
</dbReference>
<evidence type="ECO:0000313" key="2">
    <source>
        <dbReference type="Proteomes" id="UP001396334"/>
    </source>
</evidence>
<evidence type="ECO:0000313" key="1">
    <source>
        <dbReference type="EMBL" id="KAK8980580.1"/>
    </source>
</evidence>